<dbReference type="KEGG" id="mama:GII36_02610"/>
<keyword evidence="19" id="KW-1185">Reference proteome</keyword>
<gene>
    <name evidence="18" type="ORF">GII36_02610</name>
</gene>
<sequence>MDFDARYKNLNAAQKQAVDTIDGPVMVVAGPGTGKTELLSMRAANILRKTDELPENILCLTFTESGSVAMQKRLTSIIGRDAYNVSIYTFHAFGTEIMSRYREYFYRGAEFRPADTLSVHRIITSILDTLPYNNPLTSKMNGQYTAIGDIIKAISDLKRASLTDAEFAKLLDATDEALEIASALVADAFTDRISKATRDKLANIIPKIADIGEAMPLDTLQPLSGILASSLQRALDDADAHPKITPPLTAWKREWMTVSADKKPILKATKYQPKLRALSQIYSQYLAIMQAAELIDFDDMIMQVVHAIEVNPELRYELQEKYHYIMVDEFQDTNLAQMRILRNLTNNPIVEDSPNILVVGDDDQAIYGFQGAEVGNIIKFSQLYPTTTQITLRDNYRSVAPVLAAAREVIVQASERLETTIAGLDKTLTPHTETDAAFVEIVELATPDAERGQIAHEIKQLLAGGAAPESIAVIARQHKDLVALLGYLSEKDIPVSYDRRDNVLDDEAVRQLEHIGLIVVALARGDHAEANALLPELLSHPAWRVAPETLWEISVKASNTHQSWLETMRHHEHMHPFWVWLQSCAKESEHMPLERMVDVLLGTTKLETEYVSPLRDYFFPVAEFEQDASRYIMHLENLTAIRARLREHEIDMTSPRLADFLGFIQQNRDTDTHITSLRHVGQDADAVRLLSAHSSKGLEFDHVFIVNATDAMWGEKARGRADTIMYPPNLRLSRNAGNYDERLRLFYVAMTRARYTLRISYARENDSAKEMLQAGFLLDNSIPSRSIDDPHAHSSHLEAATQAWYAPLVSIPTSSMREYLAPLLFRYKLSATHINTFIDVSQGGPQTFLLGNLLRFPQSPSPYANYGTAIHATLQRAHDYLRAHKSPQPEEDIIHEFGKSLERMQFTDEEHALYLQKGGDALRTFLRAKYATFSPEQQAELNFNHQDVWLDDVHLTGKLDVVQFDRDAMTATVTDYKTGGVLTSWDKGADYQKMKAHKYRQQLLFYKLLIEHSREWQRYTMARGVLQFVEPNPAGEIVALELTDIDPSELERFTQLIRGVWRHIQDLSFPDTSAYEQSIEGIHQFEQDLIDGKI</sequence>
<keyword evidence="11" id="KW-0413">Isomerase</keyword>
<evidence type="ECO:0000256" key="8">
    <source>
        <dbReference type="ARBA" id="ARBA00022840"/>
    </source>
</evidence>
<evidence type="ECO:0000256" key="4">
    <source>
        <dbReference type="ARBA" id="ARBA00022763"/>
    </source>
</evidence>
<organism evidence="18 19">
    <name type="scientific">Candidatus Mycosynbacter amalyticus</name>
    <dbReference type="NCBI Taxonomy" id="2665156"/>
    <lineage>
        <taxon>Bacteria</taxon>
        <taxon>Candidatus Saccharimonadota</taxon>
        <taxon>Candidatus Saccharimonadota incertae sedis</taxon>
        <taxon>Candidatus Mycosynbacter</taxon>
    </lineage>
</organism>
<dbReference type="Gene3D" id="3.40.50.300">
    <property type="entry name" value="P-loop containing nucleotide triphosphate hydrolases"/>
    <property type="match status" value="3"/>
</dbReference>
<dbReference type="PANTHER" id="PTHR11070:SF59">
    <property type="entry name" value="DNA 3'-5' HELICASE"/>
    <property type="match status" value="1"/>
</dbReference>
<evidence type="ECO:0000256" key="13">
    <source>
        <dbReference type="ARBA" id="ARBA00034808"/>
    </source>
</evidence>
<dbReference type="GO" id="GO:0043138">
    <property type="term" value="F:3'-5' DNA helicase activity"/>
    <property type="evidence" value="ECO:0007669"/>
    <property type="project" value="UniProtKB-EC"/>
</dbReference>
<feature type="domain" description="UvrD-like helicase ATP-binding" evidence="16">
    <location>
        <begin position="8"/>
        <end position="399"/>
    </location>
</feature>
<evidence type="ECO:0000313" key="19">
    <source>
        <dbReference type="Proteomes" id="UP001059824"/>
    </source>
</evidence>
<dbReference type="Gene3D" id="3.90.320.10">
    <property type="match status" value="1"/>
</dbReference>
<keyword evidence="3 15" id="KW-0547">Nucleotide-binding</keyword>
<dbReference type="InterPro" id="IPR014017">
    <property type="entry name" value="DNA_helicase_UvrD-like_C"/>
</dbReference>
<dbReference type="Pfam" id="PF00580">
    <property type="entry name" value="UvrD-helicase"/>
    <property type="match status" value="1"/>
</dbReference>
<evidence type="ECO:0000259" key="16">
    <source>
        <dbReference type="PROSITE" id="PS51198"/>
    </source>
</evidence>
<dbReference type="InterPro" id="IPR000212">
    <property type="entry name" value="DNA_helicase_UvrD/REP"/>
</dbReference>
<dbReference type="Gene3D" id="1.10.10.160">
    <property type="match status" value="1"/>
</dbReference>
<keyword evidence="5 15" id="KW-0378">Hydrolase</keyword>
<dbReference type="InterPro" id="IPR011604">
    <property type="entry name" value="PDDEXK-like_dom_sf"/>
</dbReference>
<evidence type="ECO:0000256" key="2">
    <source>
        <dbReference type="ARBA" id="ARBA00022722"/>
    </source>
</evidence>
<dbReference type="InterPro" id="IPR027417">
    <property type="entry name" value="P-loop_NTPase"/>
</dbReference>
<dbReference type="RefSeq" id="WP_260764247.1">
    <property type="nucleotide sequence ID" value="NZ_CP045921.1"/>
</dbReference>
<keyword evidence="10" id="KW-0234">DNA repair</keyword>
<evidence type="ECO:0000256" key="1">
    <source>
        <dbReference type="ARBA" id="ARBA00009922"/>
    </source>
</evidence>
<dbReference type="CDD" id="cd17932">
    <property type="entry name" value="DEXQc_UvrD"/>
    <property type="match status" value="1"/>
</dbReference>
<dbReference type="PROSITE" id="PS51217">
    <property type="entry name" value="UVRD_HELICASE_CTER"/>
    <property type="match status" value="1"/>
</dbReference>
<evidence type="ECO:0000256" key="11">
    <source>
        <dbReference type="ARBA" id="ARBA00023235"/>
    </source>
</evidence>
<dbReference type="Pfam" id="PF12705">
    <property type="entry name" value="PDDEXK_1"/>
    <property type="match status" value="1"/>
</dbReference>
<evidence type="ECO:0000259" key="17">
    <source>
        <dbReference type="PROSITE" id="PS51217"/>
    </source>
</evidence>
<proteinExistence type="inferred from homology"/>
<dbReference type="InterPro" id="IPR011335">
    <property type="entry name" value="Restrct_endonuc-II-like"/>
</dbReference>
<dbReference type="EC" id="5.6.2.4" evidence="13"/>
<dbReference type="GO" id="GO:0005524">
    <property type="term" value="F:ATP binding"/>
    <property type="evidence" value="ECO:0007669"/>
    <property type="project" value="UniProtKB-UniRule"/>
</dbReference>
<name>A0A857MJJ2_9BACT</name>
<comment type="catalytic activity">
    <reaction evidence="14">
        <text>ATP + H2O = ADP + phosphate + H(+)</text>
        <dbReference type="Rhea" id="RHEA:13065"/>
        <dbReference type="ChEBI" id="CHEBI:15377"/>
        <dbReference type="ChEBI" id="CHEBI:15378"/>
        <dbReference type="ChEBI" id="CHEBI:30616"/>
        <dbReference type="ChEBI" id="CHEBI:43474"/>
        <dbReference type="ChEBI" id="CHEBI:456216"/>
        <dbReference type="EC" id="5.6.2.4"/>
    </reaction>
</comment>
<feature type="binding site" evidence="15">
    <location>
        <begin position="29"/>
        <end position="36"/>
    </location>
    <ligand>
        <name>ATP</name>
        <dbReference type="ChEBI" id="CHEBI:30616"/>
    </ligand>
</feature>
<dbReference type="PANTHER" id="PTHR11070">
    <property type="entry name" value="UVRD / RECB / PCRA DNA HELICASE FAMILY MEMBER"/>
    <property type="match status" value="1"/>
</dbReference>
<dbReference type="InterPro" id="IPR013986">
    <property type="entry name" value="DExx_box_DNA_helicase_dom_sf"/>
</dbReference>
<dbReference type="PROSITE" id="PS51198">
    <property type="entry name" value="UVRD_HELICASE_ATP_BIND"/>
    <property type="match status" value="1"/>
</dbReference>
<evidence type="ECO:0000313" key="18">
    <source>
        <dbReference type="EMBL" id="QHN42736.1"/>
    </source>
</evidence>
<dbReference type="GO" id="GO:0004527">
    <property type="term" value="F:exonuclease activity"/>
    <property type="evidence" value="ECO:0007669"/>
    <property type="project" value="UniProtKB-KW"/>
</dbReference>
<keyword evidence="4" id="KW-0227">DNA damage</keyword>
<dbReference type="GO" id="GO:0033202">
    <property type="term" value="C:DNA helicase complex"/>
    <property type="evidence" value="ECO:0007669"/>
    <property type="project" value="TreeGrafter"/>
</dbReference>
<evidence type="ECO:0000256" key="12">
    <source>
        <dbReference type="ARBA" id="ARBA00034617"/>
    </source>
</evidence>
<dbReference type="SUPFAM" id="SSF52540">
    <property type="entry name" value="P-loop containing nucleoside triphosphate hydrolases"/>
    <property type="match status" value="1"/>
</dbReference>
<protein>
    <recommendedName>
        <fullName evidence="13">DNA 3'-5' helicase</fullName>
        <ecNumber evidence="13">5.6.2.4</ecNumber>
    </recommendedName>
</protein>
<evidence type="ECO:0000256" key="10">
    <source>
        <dbReference type="ARBA" id="ARBA00023204"/>
    </source>
</evidence>
<evidence type="ECO:0000256" key="6">
    <source>
        <dbReference type="ARBA" id="ARBA00022806"/>
    </source>
</evidence>
<dbReference type="GO" id="GO:0005829">
    <property type="term" value="C:cytosol"/>
    <property type="evidence" value="ECO:0007669"/>
    <property type="project" value="TreeGrafter"/>
</dbReference>
<accession>A0A857MJJ2</accession>
<evidence type="ECO:0000256" key="3">
    <source>
        <dbReference type="ARBA" id="ARBA00022741"/>
    </source>
</evidence>
<evidence type="ECO:0000256" key="7">
    <source>
        <dbReference type="ARBA" id="ARBA00022839"/>
    </source>
</evidence>
<evidence type="ECO:0000256" key="5">
    <source>
        <dbReference type="ARBA" id="ARBA00022801"/>
    </source>
</evidence>
<dbReference type="InterPro" id="IPR014016">
    <property type="entry name" value="UvrD-like_ATP-bd"/>
</dbReference>
<keyword evidence="9" id="KW-0238">DNA-binding</keyword>
<feature type="domain" description="UvrD-like helicase C-terminal" evidence="17">
    <location>
        <begin position="400"/>
        <end position="697"/>
    </location>
</feature>
<evidence type="ECO:0000256" key="15">
    <source>
        <dbReference type="PROSITE-ProRule" id="PRU00560"/>
    </source>
</evidence>
<comment type="similarity">
    <text evidence="1">Belongs to the helicase family. UvrD subfamily.</text>
</comment>
<dbReference type="Gene3D" id="1.10.486.10">
    <property type="entry name" value="PCRA, domain 4"/>
    <property type="match status" value="1"/>
</dbReference>
<evidence type="ECO:0000256" key="14">
    <source>
        <dbReference type="ARBA" id="ARBA00048988"/>
    </source>
</evidence>
<keyword evidence="8 15" id="KW-0067">ATP-binding</keyword>
<keyword evidence="2" id="KW-0540">Nuclease</keyword>
<keyword evidence="7" id="KW-0269">Exonuclease</keyword>
<dbReference type="Proteomes" id="UP001059824">
    <property type="component" value="Chromosome"/>
</dbReference>
<dbReference type="InterPro" id="IPR038726">
    <property type="entry name" value="PDDEXK_AddAB-type"/>
</dbReference>
<keyword evidence="6 15" id="KW-0347">Helicase</keyword>
<comment type="catalytic activity">
    <reaction evidence="12">
        <text>Couples ATP hydrolysis with the unwinding of duplex DNA by translocating in the 3'-5' direction.</text>
        <dbReference type="EC" id="5.6.2.4"/>
    </reaction>
</comment>
<dbReference type="Pfam" id="PF13361">
    <property type="entry name" value="UvrD_C"/>
    <property type="match status" value="1"/>
</dbReference>
<evidence type="ECO:0000256" key="9">
    <source>
        <dbReference type="ARBA" id="ARBA00023125"/>
    </source>
</evidence>
<dbReference type="SUPFAM" id="SSF52980">
    <property type="entry name" value="Restriction endonuclease-like"/>
    <property type="match status" value="1"/>
</dbReference>
<dbReference type="GO" id="GO:0000725">
    <property type="term" value="P:recombinational repair"/>
    <property type="evidence" value="ECO:0007669"/>
    <property type="project" value="TreeGrafter"/>
</dbReference>
<dbReference type="AlphaFoldDB" id="A0A857MJJ2"/>
<dbReference type="EMBL" id="CP045921">
    <property type="protein sequence ID" value="QHN42736.1"/>
    <property type="molecule type" value="Genomic_DNA"/>
</dbReference>
<dbReference type="GO" id="GO:0003677">
    <property type="term" value="F:DNA binding"/>
    <property type="evidence" value="ECO:0007669"/>
    <property type="project" value="UniProtKB-KW"/>
</dbReference>
<reference evidence="18" key="1">
    <citation type="journal article" date="2021" name="Nat. Microbiol.">
        <title>Cocultivation of an ultrasmall environmental parasitic bacterium with lytic ability against bacteria associated with wastewater foams.</title>
        <authorList>
            <person name="Batinovic S."/>
            <person name="Rose J.J.A."/>
            <person name="Ratcliffe J."/>
            <person name="Seviour R.J."/>
            <person name="Petrovski S."/>
        </authorList>
    </citation>
    <scope>NUCLEOTIDE SEQUENCE</scope>
    <source>
        <strain evidence="18">JR1</strain>
    </source>
</reference>